<protein>
    <submittedName>
        <fullName evidence="7">DEAD/DEAH box helicase</fullName>
    </submittedName>
</protein>
<dbReference type="Gene3D" id="3.40.50.300">
    <property type="entry name" value="P-loop containing nucleotide triphosphate hydrolases"/>
    <property type="match status" value="2"/>
</dbReference>
<sequence length="934" mass="106354">MTLHDLQAEYSIDPEILRIWTERESTTLLPIQEQAIRRTHILEGADLLVSAPTSSGKTFLAEIAAIHRIYQRQQVVYLLPLKALAEEKYADFSAKYREFGLDIVISTGDRTEFDPAIERGEFHVAILVFEKANRLLVRNKHFLANCGLIIIDEIQMTADFSRGSDLEMLLTAIRYAQKPSLPDKPSRPQVIALSAVIGDLNHLDEWLGLHVLMSDQRPVELKEGILRKDGTFTYRGFISKEIGTEQFTPLPSHLKFNLKSVQGRREYEYRRLQHYISDLVAQGEQVLIFRKWKGLTRETALRLARDLRLPPALDALDAIQEMEASISKEMLLEALRHGVAFHNADLGQAERGAIEQAFKASESTIRVICATSTLAMGINLPVNTVIIHDLDKPDPHADMFQETPISTAEYKNMSGRAGRLKQRDEGRAILFAETPAEEGILWRNYIEGSFPTLTSLLPGQRFLKETLFLVAADLCASEQEIIEFMRQTYAGTLYWQKDGDALTQMIRKVIEAIAYCREHELVTHSFTDEKTLRATEIGRICAAQGVAVETFVTLLQWLEPIDPAACDPWELLFLVLHNQELEELYVRLSQAAYESGEYWRAVQEKNPTNWEDLVRRSEELLQSRFEVTRRLKMSLLLLDWIAGVTLQTLELKYSQFYRDKSYSGVIRGLAENAAWMLRLLADVTAVRHADPAAVTRLQTLAQMVLFGVDERGIEIAALHVPGLTRTMIMALADAGYTREEHILEADLDDLLRILPRDIAFRLQDKLYRKYSRTETRHLVDQKLRLERLGYDTTLLKQVYAADNLEEFDLALRQMLQAPQLALHFRETPATGGSPLGREYTLDEERGTLFVKVLPPHLRELDEKQFGTLLTRGMRYQPAGFLVIGRPDFTEASYRQAQQFSDAYAAPLTLLPAYAVCERYVQALEGKTPFQLSTG</sequence>
<accession>A0A9D5JTJ2</accession>
<dbReference type="InterPro" id="IPR050474">
    <property type="entry name" value="Hel308_SKI2-like"/>
</dbReference>
<gene>
    <name evidence="7" type="ORF">GF339_05380</name>
</gene>
<dbReference type="Pfam" id="PF00270">
    <property type="entry name" value="DEAD"/>
    <property type="match status" value="1"/>
</dbReference>
<dbReference type="PANTHER" id="PTHR47961">
    <property type="entry name" value="DNA POLYMERASE THETA, PUTATIVE (AFU_ORTHOLOGUE AFUA_1G05260)-RELATED"/>
    <property type="match status" value="1"/>
</dbReference>
<evidence type="ECO:0000259" key="5">
    <source>
        <dbReference type="PROSITE" id="PS51192"/>
    </source>
</evidence>
<dbReference type="PANTHER" id="PTHR47961:SF10">
    <property type="entry name" value="ATP-DEPENDENT DNA HELICASE HEL308"/>
    <property type="match status" value="1"/>
</dbReference>
<dbReference type="GO" id="GO:0004386">
    <property type="term" value="F:helicase activity"/>
    <property type="evidence" value="ECO:0007669"/>
    <property type="project" value="UniProtKB-KW"/>
</dbReference>
<name>A0A9D5JTJ2_9BACT</name>
<feature type="domain" description="Helicase ATP-binding" evidence="5">
    <location>
        <begin position="38"/>
        <end position="215"/>
    </location>
</feature>
<evidence type="ECO:0000256" key="2">
    <source>
        <dbReference type="ARBA" id="ARBA00022801"/>
    </source>
</evidence>
<dbReference type="Proteomes" id="UP000649604">
    <property type="component" value="Unassembled WGS sequence"/>
</dbReference>
<dbReference type="Pfam" id="PF00271">
    <property type="entry name" value="Helicase_C"/>
    <property type="match status" value="1"/>
</dbReference>
<dbReference type="Gene3D" id="1.10.3380.30">
    <property type="match status" value="1"/>
</dbReference>
<dbReference type="EMBL" id="WJJP01000169">
    <property type="protein sequence ID" value="MBD3323994.1"/>
    <property type="molecule type" value="Genomic_DNA"/>
</dbReference>
<keyword evidence="1" id="KW-0547">Nucleotide-binding</keyword>
<keyword evidence="2" id="KW-0378">Hydrolase</keyword>
<proteinExistence type="predicted"/>
<evidence type="ECO:0000256" key="3">
    <source>
        <dbReference type="ARBA" id="ARBA00022806"/>
    </source>
</evidence>
<dbReference type="InterPro" id="IPR027417">
    <property type="entry name" value="P-loop_NTPase"/>
</dbReference>
<dbReference type="GO" id="GO:0005524">
    <property type="term" value="F:ATP binding"/>
    <property type="evidence" value="ECO:0007669"/>
    <property type="project" value="UniProtKB-KW"/>
</dbReference>
<dbReference type="PROSITE" id="PS51194">
    <property type="entry name" value="HELICASE_CTER"/>
    <property type="match status" value="1"/>
</dbReference>
<dbReference type="SUPFAM" id="SSF158702">
    <property type="entry name" value="Sec63 N-terminal domain-like"/>
    <property type="match status" value="1"/>
</dbReference>
<evidence type="ECO:0000313" key="8">
    <source>
        <dbReference type="Proteomes" id="UP000649604"/>
    </source>
</evidence>
<dbReference type="SMART" id="SM00487">
    <property type="entry name" value="DEXDc"/>
    <property type="match status" value="1"/>
</dbReference>
<evidence type="ECO:0000259" key="6">
    <source>
        <dbReference type="PROSITE" id="PS51194"/>
    </source>
</evidence>
<dbReference type="InterPro" id="IPR014001">
    <property type="entry name" value="Helicase_ATP-bd"/>
</dbReference>
<dbReference type="InterPro" id="IPR011545">
    <property type="entry name" value="DEAD/DEAH_box_helicase_dom"/>
</dbReference>
<comment type="caution">
    <text evidence="7">The sequence shown here is derived from an EMBL/GenBank/DDBJ whole genome shotgun (WGS) entry which is preliminary data.</text>
</comment>
<dbReference type="PROSITE" id="PS51192">
    <property type="entry name" value="HELICASE_ATP_BIND_1"/>
    <property type="match status" value="1"/>
</dbReference>
<evidence type="ECO:0000313" key="7">
    <source>
        <dbReference type="EMBL" id="MBD3323994.1"/>
    </source>
</evidence>
<feature type="domain" description="Helicase C-terminal" evidence="6">
    <location>
        <begin position="271"/>
        <end position="457"/>
    </location>
</feature>
<keyword evidence="4" id="KW-0067">ATP-binding</keyword>
<dbReference type="AlphaFoldDB" id="A0A9D5JTJ2"/>
<evidence type="ECO:0000256" key="4">
    <source>
        <dbReference type="ARBA" id="ARBA00022840"/>
    </source>
</evidence>
<reference evidence="7" key="1">
    <citation type="submission" date="2019-11" db="EMBL/GenBank/DDBJ databases">
        <title>Microbial mats filling the niche in hypersaline microbial mats.</title>
        <authorList>
            <person name="Wong H.L."/>
            <person name="Macleod F.I."/>
            <person name="White R.A. III"/>
            <person name="Burns B.P."/>
        </authorList>
    </citation>
    <scope>NUCLEOTIDE SEQUENCE</scope>
    <source>
        <strain evidence="7">Rbin_158</strain>
    </source>
</reference>
<dbReference type="GO" id="GO:0003676">
    <property type="term" value="F:nucleic acid binding"/>
    <property type="evidence" value="ECO:0007669"/>
    <property type="project" value="InterPro"/>
</dbReference>
<evidence type="ECO:0000256" key="1">
    <source>
        <dbReference type="ARBA" id="ARBA00022741"/>
    </source>
</evidence>
<keyword evidence="3 7" id="KW-0347">Helicase</keyword>
<dbReference type="SMART" id="SM00490">
    <property type="entry name" value="HELICc"/>
    <property type="match status" value="1"/>
</dbReference>
<dbReference type="GO" id="GO:0016787">
    <property type="term" value="F:hydrolase activity"/>
    <property type="evidence" value="ECO:0007669"/>
    <property type="project" value="UniProtKB-KW"/>
</dbReference>
<dbReference type="InterPro" id="IPR001650">
    <property type="entry name" value="Helicase_C-like"/>
</dbReference>
<dbReference type="SUPFAM" id="SSF52540">
    <property type="entry name" value="P-loop containing nucleoside triphosphate hydrolases"/>
    <property type="match status" value="1"/>
</dbReference>
<organism evidence="7 8">
    <name type="scientific">candidate division KSB3 bacterium</name>
    <dbReference type="NCBI Taxonomy" id="2044937"/>
    <lineage>
        <taxon>Bacteria</taxon>
        <taxon>candidate division KSB3</taxon>
    </lineage>
</organism>